<dbReference type="Pfam" id="PF00254">
    <property type="entry name" value="FKBP_C"/>
    <property type="match status" value="1"/>
</dbReference>
<protein>
    <recommendedName>
        <fullName evidence="3 6">peptidylprolyl isomerase</fullName>
        <ecNumber evidence="3 6">5.2.1.8</ecNumber>
    </recommendedName>
</protein>
<dbReference type="CDD" id="cd00317">
    <property type="entry name" value="cyclophilin"/>
    <property type="match status" value="1"/>
</dbReference>
<dbReference type="InterPro" id="IPR029000">
    <property type="entry name" value="Cyclophilin-like_dom_sf"/>
</dbReference>
<feature type="domain" description="PPIase FKBP-type" evidence="8">
    <location>
        <begin position="294"/>
        <end position="384"/>
    </location>
</feature>
<comment type="catalytic activity">
    <reaction evidence="1 6">
        <text>[protein]-peptidylproline (omega=180) = [protein]-peptidylproline (omega=0)</text>
        <dbReference type="Rhea" id="RHEA:16237"/>
        <dbReference type="Rhea" id="RHEA-COMP:10747"/>
        <dbReference type="Rhea" id="RHEA-COMP:10748"/>
        <dbReference type="ChEBI" id="CHEBI:83833"/>
        <dbReference type="ChEBI" id="CHEBI:83834"/>
        <dbReference type="EC" id="5.2.1.8"/>
    </reaction>
</comment>
<gene>
    <name evidence="10" type="ORF">MC378_02410</name>
</gene>
<dbReference type="PANTHER" id="PTHR45625:SF4">
    <property type="entry name" value="PEPTIDYLPROLYL ISOMERASE DOMAIN AND WD REPEAT-CONTAINING PROTEIN 1"/>
    <property type="match status" value="1"/>
</dbReference>
<accession>A0A9X1VK62</accession>
<evidence type="ECO:0000256" key="6">
    <source>
        <dbReference type="PROSITE-ProRule" id="PRU00277"/>
    </source>
</evidence>
<dbReference type="SUPFAM" id="SSF54534">
    <property type="entry name" value="FKBP-like"/>
    <property type="match status" value="1"/>
</dbReference>
<dbReference type="AlphaFoldDB" id="A0A9X1VK62"/>
<keyword evidence="7" id="KW-0732">Signal</keyword>
<dbReference type="InterPro" id="IPR001179">
    <property type="entry name" value="PPIase_FKBP_dom"/>
</dbReference>
<comment type="similarity">
    <text evidence="2">Belongs to the cyclophilin-type PPIase family.</text>
</comment>
<dbReference type="EC" id="5.2.1.8" evidence="3 6"/>
<dbReference type="Gene3D" id="3.10.50.40">
    <property type="match status" value="1"/>
</dbReference>
<keyword evidence="4 6" id="KW-0697">Rotamase</keyword>
<comment type="caution">
    <text evidence="10">The sequence shown here is derived from an EMBL/GenBank/DDBJ whole genome shotgun (WGS) entry which is preliminary data.</text>
</comment>
<evidence type="ECO:0000256" key="4">
    <source>
        <dbReference type="ARBA" id="ARBA00023110"/>
    </source>
</evidence>
<proteinExistence type="inferred from homology"/>
<dbReference type="PROSITE" id="PS51257">
    <property type="entry name" value="PROKAR_LIPOPROTEIN"/>
    <property type="match status" value="1"/>
</dbReference>
<dbReference type="InterPro" id="IPR002130">
    <property type="entry name" value="Cyclophilin-type_PPIase_dom"/>
</dbReference>
<dbReference type="Proteomes" id="UP001139369">
    <property type="component" value="Unassembled WGS sequence"/>
</dbReference>
<dbReference type="PROSITE" id="PS50059">
    <property type="entry name" value="FKBP_PPIASE"/>
    <property type="match status" value="1"/>
</dbReference>
<dbReference type="SUPFAM" id="SSF50891">
    <property type="entry name" value="Cyclophilin-like"/>
    <property type="match status" value="1"/>
</dbReference>
<dbReference type="Gene3D" id="2.40.100.10">
    <property type="entry name" value="Cyclophilin-like"/>
    <property type="match status" value="1"/>
</dbReference>
<dbReference type="GO" id="GO:0003755">
    <property type="term" value="F:peptidyl-prolyl cis-trans isomerase activity"/>
    <property type="evidence" value="ECO:0007669"/>
    <property type="project" value="UniProtKB-KW"/>
</dbReference>
<keyword evidence="5 6" id="KW-0413">Isomerase</keyword>
<sequence>MKKVIYLITAAIIFSSCSSAKYENLKEGLYAEIQTNKGDILLELYPEKVPMTVANFVSLAEGTNNKVTDSLKGKPYYDGLTFHRVVPNFVIQGGDPLANGRGGPGYKFGSEFPKDSTGNLIYKHDDAGVLSMANGSVSTNGSQFFITHRAIPHLDGKHSVFGKTIVNSIELKALKTKFKETNRLKKAIDSIRMSVVNKIVEKDTIKTIHIIRIGPKAKSFNAGEVFDKELVKFSESTRERLEANKAAEVARYAKYLEDKKKFLSEMNEEQAIKTGTGLRILKLKTTKGKKVVDNQPITTNFTLYTANGKKIQSTNDPGAKPFVFQLNDKEKPMITGFKEGVLLMREGEKARLFIPYNIGFGEAKYGPFPAKSDLVFEVEVLKIGK</sequence>
<reference evidence="10" key="1">
    <citation type="submission" date="2022-02" db="EMBL/GenBank/DDBJ databases">
        <title>Polaribacter sp. MSW13, isolated from seawater.</title>
        <authorList>
            <person name="Kristyanto S."/>
            <person name="Jung J."/>
            <person name="Jeon C.O."/>
        </authorList>
    </citation>
    <scope>NUCLEOTIDE SEQUENCE</scope>
    <source>
        <strain evidence="10">MSW13</strain>
    </source>
</reference>
<dbReference type="Pfam" id="PF00160">
    <property type="entry name" value="Pro_isomerase"/>
    <property type="match status" value="1"/>
</dbReference>
<dbReference type="RefSeq" id="WP_242177119.1">
    <property type="nucleotide sequence ID" value="NZ_JAKQYM010000001.1"/>
</dbReference>
<evidence type="ECO:0000256" key="2">
    <source>
        <dbReference type="ARBA" id="ARBA00007365"/>
    </source>
</evidence>
<dbReference type="InterPro" id="IPR020892">
    <property type="entry name" value="Cyclophilin-type_PPIase_CS"/>
</dbReference>
<dbReference type="InterPro" id="IPR044666">
    <property type="entry name" value="Cyclophilin_A-like"/>
</dbReference>
<feature type="chain" id="PRO_5040931045" description="peptidylprolyl isomerase" evidence="7">
    <location>
        <begin position="21"/>
        <end position="385"/>
    </location>
</feature>
<evidence type="ECO:0000256" key="5">
    <source>
        <dbReference type="ARBA" id="ARBA00023235"/>
    </source>
</evidence>
<feature type="signal peptide" evidence="7">
    <location>
        <begin position="1"/>
        <end position="20"/>
    </location>
</feature>
<dbReference type="InterPro" id="IPR046357">
    <property type="entry name" value="PPIase_dom_sf"/>
</dbReference>
<dbReference type="EMBL" id="JAKQYM010000001">
    <property type="protein sequence ID" value="MCI2228004.1"/>
    <property type="molecule type" value="Genomic_DNA"/>
</dbReference>
<name>A0A9X1VK62_9FLAO</name>
<evidence type="ECO:0000313" key="10">
    <source>
        <dbReference type="EMBL" id="MCI2228004.1"/>
    </source>
</evidence>
<dbReference type="PANTHER" id="PTHR45625">
    <property type="entry name" value="PEPTIDYL-PROLYL CIS-TRANS ISOMERASE-RELATED"/>
    <property type="match status" value="1"/>
</dbReference>
<evidence type="ECO:0000259" key="9">
    <source>
        <dbReference type="PROSITE" id="PS50072"/>
    </source>
</evidence>
<evidence type="ECO:0000259" key="8">
    <source>
        <dbReference type="PROSITE" id="PS50059"/>
    </source>
</evidence>
<organism evidence="10 11">
    <name type="scientific">Polaribacter marinus</name>
    <dbReference type="NCBI Taxonomy" id="2916838"/>
    <lineage>
        <taxon>Bacteria</taxon>
        <taxon>Pseudomonadati</taxon>
        <taxon>Bacteroidota</taxon>
        <taxon>Flavobacteriia</taxon>
        <taxon>Flavobacteriales</taxon>
        <taxon>Flavobacteriaceae</taxon>
    </lineage>
</organism>
<evidence type="ECO:0000256" key="1">
    <source>
        <dbReference type="ARBA" id="ARBA00000971"/>
    </source>
</evidence>
<dbReference type="PRINTS" id="PR00153">
    <property type="entry name" value="CSAPPISMRASE"/>
</dbReference>
<keyword evidence="11" id="KW-1185">Reference proteome</keyword>
<dbReference type="PROSITE" id="PS50072">
    <property type="entry name" value="CSA_PPIASE_2"/>
    <property type="match status" value="1"/>
</dbReference>
<feature type="domain" description="PPIase cyclophilin-type" evidence="9">
    <location>
        <begin position="38"/>
        <end position="198"/>
    </location>
</feature>
<evidence type="ECO:0000313" key="11">
    <source>
        <dbReference type="Proteomes" id="UP001139369"/>
    </source>
</evidence>
<dbReference type="PROSITE" id="PS00170">
    <property type="entry name" value="CSA_PPIASE_1"/>
    <property type="match status" value="1"/>
</dbReference>
<evidence type="ECO:0000256" key="7">
    <source>
        <dbReference type="SAM" id="SignalP"/>
    </source>
</evidence>
<evidence type="ECO:0000256" key="3">
    <source>
        <dbReference type="ARBA" id="ARBA00013194"/>
    </source>
</evidence>
<dbReference type="GO" id="GO:0006457">
    <property type="term" value="P:protein folding"/>
    <property type="evidence" value="ECO:0007669"/>
    <property type="project" value="InterPro"/>
</dbReference>